<dbReference type="Proteomes" id="UP000585638">
    <property type="component" value="Unassembled WGS sequence"/>
</dbReference>
<protein>
    <recommendedName>
        <fullName evidence="4">YwqJ-like deaminase</fullName>
    </recommendedName>
</protein>
<comment type="caution">
    <text evidence="2">The sequence shown here is derived from an EMBL/GenBank/DDBJ whole genome shotgun (WGS) entry which is preliminary data.</text>
</comment>
<proteinExistence type="predicted"/>
<keyword evidence="3" id="KW-1185">Reference proteome</keyword>
<evidence type="ECO:0008006" key="4">
    <source>
        <dbReference type="Google" id="ProtNLM"/>
    </source>
</evidence>
<dbReference type="EMBL" id="JACHIR010000001">
    <property type="protein sequence ID" value="MBB5893432.1"/>
    <property type="molecule type" value="Genomic_DNA"/>
</dbReference>
<evidence type="ECO:0000256" key="1">
    <source>
        <dbReference type="SAM" id="MobiDB-lite"/>
    </source>
</evidence>
<evidence type="ECO:0000313" key="3">
    <source>
        <dbReference type="Proteomes" id="UP000585638"/>
    </source>
</evidence>
<feature type="compositionally biased region" description="Basic and acidic residues" evidence="1">
    <location>
        <begin position="100"/>
        <end position="110"/>
    </location>
</feature>
<reference evidence="2 3" key="1">
    <citation type="submission" date="2020-08" db="EMBL/GenBank/DDBJ databases">
        <title>Sequencing the genomes of 1000 actinobacteria strains.</title>
        <authorList>
            <person name="Klenk H.-P."/>
        </authorList>
    </citation>
    <scope>NUCLEOTIDE SEQUENCE [LARGE SCALE GENOMIC DNA]</scope>
    <source>
        <strain evidence="2 3">DSM 43851</strain>
    </source>
</reference>
<feature type="compositionally biased region" description="Pro residues" evidence="1">
    <location>
        <begin position="186"/>
        <end position="195"/>
    </location>
</feature>
<accession>A0A7W9KIV7</accession>
<dbReference type="Pfam" id="PF14431">
    <property type="entry name" value="YwqJ-deaminase"/>
    <property type="match status" value="1"/>
</dbReference>
<feature type="region of interest" description="Disordered" evidence="1">
    <location>
        <begin position="100"/>
        <end position="215"/>
    </location>
</feature>
<evidence type="ECO:0000313" key="2">
    <source>
        <dbReference type="EMBL" id="MBB5893432.1"/>
    </source>
</evidence>
<organism evidence="2 3">
    <name type="scientific">Kutzneria kofuensis</name>
    <dbReference type="NCBI Taxonomy" id="103725"/>
    <lineage>
        <taxon>Bacteria</taxon>
        <taxon>Bacillati</taxon>
        <taxon>Actinomycetota</taxon>
        <taxon>Actinomycetes</taxon>
        <taxon>Pseudonocardiales</taxon>
        <taxon>Pseudonocardiaceae</taxon>
        <taxon>Kutzneria</taxon>
    </lineage>
</organism>
<dbReference type="AlphaFoldDB" id="A0A7W9KIV7"/>
<sequence>MSKIHTNPDHLRRSGSMLSRFGQTVGTAGEKLETAGQNLVDHAGNDRSGIGAVIAKAMGRGVQITGKVFKEGGRVADKAGQNLGKTGDLHEEADRNAKDLLDRNHPDNKAKHLPGGSTRTASAVSTGGKESDPKKLPGGGERSGSDVGESGNGHDKQPPKLPGSRSNISGDLDGPRKPPSAGAPNEHPPQIPPARDPGHAPQTTPTGPVDKGRGAVVERIDPKTHQVEYENGLIKTVNGKPVKEYVQDLSTQRAEAIAPGVNPRKEGPCSALAIDLKTGTVTEGVNGRSTDLVEPEHLHPVLQQNLKDMGAWKHPVVDEHGNELTSFDGQAHHDKPLRHAEVKAVNELLWERERNGETVTPESLKEMRFDPRFLYGNSDNMHLGKEAGACANCDNILHGVPSYAGRFSFHPKDHRYELHSKAEQ</sequence>
<dbReference type="RefSeq" id="WP_184864734.1">
    <property type="nucleotide sequence ID" value="NZ_BAAAWY010000018.1"/>
</dbReference>
<name>A0A7W9KIV7_9PSEU</name>
<gene>
    <name evidence="2" type="ORF">BJ998_004628</name>
</gene>
<dbReference type="InterPro" id="IPR025968">
    <property type="entry name" value="YwqJ_deaminase"/>
</dbReference>